<evidence type="ECO:0000256" key="2">
    <source>
        <dbReference type="ARBA" id="ARBA00022801"/>
    </source>
</evidence>
<dbReference type="Gene3D" id="3.40.50.1010">
    <property type="entry name" value="5'-nuclease"/>
    <property type="match status" value="1"/>
</dbReference>
<dbReference type="VEuPathDB" id="FungiDB:SDRG_07410"/>
<evidence type="ECO:0000313" key="5">
    <source>
        <dbReference type="Proteomes" id="UP000030762"/>
    </source>
</evidence>
<dbReference type="InterPro" id="IPR002421">
    <property type="entry name" value="5-3_exonuclease"/>
</dbReference>
<dbReference type="OMA" id="CIMGDEA"/>
<accession>T0QBA2</accession>
<name>T0QBA2_SAPDV</name>
<dbReference type="GO" id="GO:0003677">
    <property type="term" value="F:DNA binding"/>
    <property type="evidence" value="ECO:0007669"/>
    <property type="project" value="InterPro"/>
</dbReference>
<keyword evidence="1" id="KW-0540">Nuclease</keyword>
<sequence length="359" mass="40126">MMLATLRRRALPLTRAGRHAPLRPAMRAQRFQAPAREFSVLTDLFARLRSWWQPPTSLPAPTEPSKRVVLSTGRRNAKTVCLVDGNNLQYFVFDPTCPMMHNDAYVGATVRFLQRLRHLVLTQQPDGIVVFFDTSKVTDRKKENPAYKSERKPMEPRLRPQFKLTTAALRALNLPIARVPGVEADDLIASYAKACVDQGYNAVIVSNDNDFLQLVQSSTVTVLKPSRNQVLREKDVRAMLHGGKPFLQPDIRALCGDRWGKTPGLPGGLNRRQAVDLLEASGGLLPLLDNLENVLVDDETLRQRLASADELLRTSYRNTKLENDLVLPIALSDLHVATNFDVLEPLLGKDAVRVVNSSL</sequence>
<dbReference type="STRING" id="1156394.T0QBA2"/>
<evidence type="ECO:0000313" key="4">
    <source>
        <dbReference type="EMBL" id="EQC35179.1"/>
    </source>
</evidence>
<dbReference type="GeneID" id="19948137"/>
<keyword evidence="5" id="KW-1185">Reference proteome</keyword>
<keyword evidence="2" id="KW-0378">Hydrolase</keyword>
<dbReference type="InterPro" id="IPR038969">
    <property type="entry name" value="FEN"/>
</dbReference>
<dbReference type="GO" id="GO:0017108">
    <property type="term" value="F:5'-flap endonuclease activity"/>
    <property type="evidence" value="ECO:0007669"/>
    <property type="project" value="InterPro"/>
</dbReference>
<evidence type="ECO:0000256" key="1">
    <source>
        <dbReference type="ARBA" id="ARBA00022722"/>
    </source>
</evidence>
<dbReference type="RefSeq" id="XP_008611463.1">
    <property type="nucleotide sequence ID" value="XM_008613241.1"/>
</dbReference>
<gene>
    <name evidence="4" type="ORF">SDRG_07410</name>
</gene>
<reference evidence="4 5" key="1">
    <citation type="submission" date="2012-04" db="EMBL/GenBank/DDBJ databases">
        <title>The Genome Sequence of Saprolegnia declina VS20.</title>
        <authorList>
            <consortium name="The Broad Institute Genome Sequencing Platform"/>
            <person name="Russ C."/>
            <person name="Nusbaum C."/>
            <person name="Tyler B."/>
            <person name="van West P."/>
            <person name="Dieguez-Uribeondo J."/>
            <person name="de Bruijn I."/>
            <person name="Tripathy S."/>
            <person name="Jiang R."/>
            <person name="Young S.K."/>
            <person name="Zeng Q."/>
            <person name="Gargeya S."/>
            <person name="Fitzgerald M."/>
            <person name="Haas B."/>
            <person name="Abouelleil A."/>
            <person name="Alvarado L."/>
            <person name="Arachchi H.M."/>
            <person name="Berlin A."/>
            <person name="Chapman S.B."/>
            <person name="Goldberg J."/>
            <person name="Griggs A."/>
            <person name="Gujja S."/>
            <person name="Hansen M."/>
            <person name="Howarth C."/>
            <person name="Imamovic A."/>
            <person name="Larimer J."/>
            <person name="McCowen C."/>
            <person name="Montmayeur A."/>
            <person name="Murphy C."/>
            <person name="Neiman D."/>
            <person name="Pearson M."/>
            <person name="Priest M."/>
            <person name="Roberts A."/>
            <person name="Saif S."/>
            <person name="Shea T."/>
            <person name="Sisk P."/>
            <person name="Sykes S."/>
            <person name="Wortman J."/>
            <person name="Nusbaum C."/>
            <person name="Birren B."/>
        </authorList>
    </citation>
    <scope>NUCLEOTIDE SEQUENCE [LARGE SCALE GENOMIC DNA]</scope>
    <source>
        <strain evidence="4 5">VS20</strain>
    </source>
</reference>
<dbReference type="EMBL" id="JH767152">
    <property type="protein sequence ID" value="EQC35179.1"/>
    <property type="molecule type" value="Genomic_DNA"/>
</dbReference>
<feature type="domain" description="5'-3' exonuclease" evidence="3">
    <location>
        <begin position="77"/>
        <end position="337"/>
    </location>
</feature>
<dbReference type="AlphaFoldDB" id="T0QBA2"/>
<organism evidence="4 5">
    <name type="scientific">Saprolegnia diclina (strain VS20)</name>
    <dbReference type="NCBI Taxonomy" id="1156394"/>
    <lineage>
        <taxon>Eukaryota</taxon>
        <taxon>Sar</taxon>
        <taxon>Stramenopiles</taxon>
        <taxon>Oomycota</taxon>
        <taxon>Saprolegniomycetes</taxon>
        <taxon>Saprolegniales</taxon>
        <taxon>Saprolegniaceae</taxon>
        <taxon>Saprolegnia</taxon>
    </lineage>
</organism>
<dbReference type="GO" id="GO:0008409">
    <property type="term" value="F:5'-3' exonuclease activity"/>
    <property type="evidence" value="ECO:0007669"/>
    <property type="project" value="InterPro"/>
</dbReference>
<dbReference type="SMART" id="SM00475">
    <property type="entry name" value="53EXOc"/>
    <property type="match status" value="1"/>
</dbReference>
<dbReference type="InterPro" id="IPR020046">
    <property type="entry name" value="5-3_exonucl_a-hlix_arch_N"/>
</dbReference>
<dbReference type="InParanoid" id="T0QBA2"/>
<dbReference type="PANTHER" id="PTHR42646:SF2">
    <property type="entry name" value="5'-3' EXONUCLEASE FAMILY PROTEIN"/>
    <property type="match status" value="1"/>
</dbReference>
<dbReference type="Proteomes" id="UP000030762">
    <property type="component" value="Unassembled WGS sequence"/>
</dbReference>
<dbReference type="Pfam" id="PF02739">
    <property type="entry name" value="5_3_exonuc_N"/>
    <property type="match status" value="1"/>
</dbReference>
<proteinExistence type="predicted"/>
<dbReference type="SUPFAM" id="SSF88723">
    <property type="entry name" value="PIN domain-like"/>
    <property type="match status" value="1"/>
</dbReference>
<dbReference type="CDD" id="cd09859">
    <property type="entry name" value="PIN_53EXO"/>
    <property type="match status" value="1"/>
</dbReference>
<dbReference type="PANTHER" id="PTHR42646">
    <property type="entry name" value="FLAP ENDONUCLEASE XNI"/>
    <property type="match status" value="1"/>
</dbReference>
<dbReference type="OrthoDB" id="275278at2759"/>
<dbReference type="GO" id="GO:0033567">
    <property type="term" value="P:DNA replication, Okazaki fragment processing"/>
    <property type="evidence" value="ECO:0007669"/>
    <property type="project" value="InterPro"/>
</dbReference>
<dbReference type="Gene3D" id="1.10.150.20">
    <property type="entry name" value="5' to 3' exonuclease, C-terminal subdomain"/>
    <property type="match status" value="1"/>
</dbReference>
<protein>
    <recommendedName>
        <fullName evidence="3">5'-3' exonuclease domain-containing protein</fullName>
    </recommendedName>
</protein>
<evidence type="ECO:0000259" key="3">
    <source>
        <dbReference type="SMART" id="SM00475"/>
    </source>
</evidence>
<dbReference type="eggNOG" id="ENOG502QSF6">
    <property type="taxonomic scope" value="Eukaryota"/>
</dbReference>
<dbReference type="InterPro" id="IPR029060">
    <property type="entry name" value="PIN-like_dom_sf"/>
</dbReference>